<evidence type="ECO:0000313" key="3">
    <source>
        <dbReference type="EMBL" id="CAE7198675.1"/>
    </source>
</evidence>
<feature type="compositionally biased region" description="Basic and acidic residues" evidence="1">
    <location>
        <begin position="587"/>
        <end position="611"/>
    </location>
</feature>
<feature type="compositionally biased region" description="Polar residues" evidence="1">
    <location>
        <begin position="177"/>
        <end position="190"/>
    </location>
</feature>
<protein>
    <submittedName>
        <fullName evidence="3">Uncharacterized protein</fullName>
    </submittedName>
</protein>
<dbReference type="EMBL" id="CAJNJQ010003439">
    <property type="protein sequence ID" value="CAE7198675.1"/>
    <property type="molecule type" value="Genomic_DNA"/>
</dbReference>
<dbReference type="AlphaFoldDB" id="A0A8H3E674"/>
<feature type="compositionally biased region" description="Polar residues" evidence="1">
    <location>
        <begin position="212"/>
        <end position="230"/>
    </location>
</feature>
<keyword evidence="2" id="KW-1133">Transmembrane helix</keyword>
<sequence>MKLQQHIIKRDPSSQANVNICPSDYHSLSQYIYTLCKPDHHTLNLCYHYPKHIFIDSIICCICILKLISFTTIVPTLASSPQEPSGLSARSSKIVGGVVGGTLALLGVLLALFYVSRRRRKAAAVWDAPRLQAPRQMLDADDFDLAEPGPAPYAYGMVGARANPNASGSIFHEALPGTSTHPSHSYSRSMVSENDPLLAHHMRGGSADIDSVVTSSPRESTHLRASSTTGLLYDPNDPFGDPPRPVGSSSSRSHPPAVTKALESRSRGPDQHIYPPSAYRGPVNSSEPLSTPPSVLVHQDAGRVDILDPSAPPAFQDPKSIRGLAKPFTHFDVPILTSEDKPNHTIGINDVGYLISPDSREFSLARNPDLIRKETSDVADTTSEEDAASSDPSTPTTLKSRYAVRIAISGLSEFPQPFFSHKIINPQEKPRIQRELATLKSAYEVLGPNVGSPSQSEVRPKLQAIEELLEENFNVPQNTLVLSQKNRPQTPIREDNNRSDHTEQPPQPTEHQLFKVHSRRSIRPVSGNPPPDSKIGAEIVAKNDSSAEGVSDASAASPMQSTPRLGAKQERQLEQMRRAAASQVRSVAEKRRVEEEAAKQSKAESEADHIPTVKQELSLWDRFLKR</sequence>
<name>A0A8H3E674_9AGAM</name>
<feature type="compositionally biased region" description="Basic and acidic residues" evidence="1">
    <location>
        <begin position="492"/>
        <end position="503"/>
    </location>
</feature>
<feature type="region of interest" description="Disordered" evidence="1">
    <location>
        <begin position="208"/>
        <end position="295"/>
    </location>
</feature>
<reference evidence="3" key="1">
    <citation type="submission" date="2021-01" db="EMBL/GenBank/DDBJ databases">
        <authorList>
            <person name="Kaushik A."/>
        </authorList>
    </citation>
    <scope>NUCLEOTIDE SEQUENCE</scope>
    <source>
        <strain evidence="3">AG5</strain>
    </source>
</reference>
<feature type="transmembrane region" description="Helical" evidence="2">
    <location>
        <begin position="94"/>
        <end position="115"/>
    </location>
</feature>
<evidence type="ECO:0000256" key="1">
    <source>
        <dbReference type="SAM" id="MobiDB-lite"/>
    </source>
</evidence>
<feature type="compositionally biased region" description="Polar residues" evidence="1">
    <location>
        <begin position="479"/>
        <end position="489"/>
    </location>
</feature>
<accession>A0A8H3E674</accession>
<evidence type="ECO:0000256" key="2">
    <source>
        <dbReference type="SAM" id="Phobius"/>
    </source>
</evidence>
<feature type="region of interest" description="Disordered" evidence="1">
    <location>
        <begin position="479"/>
        <end position="614"/>
    </location>
</feature>
<feature type="compositionally biased region" description="Low complexity" evidence="1">
    <location>
        <begin position="246"/>
        <end position="256"/>
    </location>
</feature>
<feature type="compositionally biased region" description="Basic and acidic residues" evidence="1">
    <location>
        <begin position="567"/>
        <end position="577"/>
    </location>
</feature>
<keyword evidence="2" id="KW-0472">Membrane</keyword>
<dbReference type="Proteomes" id="UP000663827">
    <property type="component" value="Unassembled WGS sequence"/>
</dbReference>
<evidence type="ECO:0000313" key="4">
    <source>
        <dbReference type="Proteomes" id="UP000663827"/>
    </source>
</evidence>
<organism evidence="3 4">
    <name type="scientific">Rhizoctonia solani</name>
    <dbReference type="NCBI Taxonomy" id="456999"/>
    <lineage>
        <taxon>Eukaryota</taxon>
        <taxon>Fungi</taxon>
        <taxon>Dikarya</taxon>
        <taxon>Basidiomycota</taxon>
        <taxon>Agaricomycotina</taxon>
        <taxon>Agaricomycetes</taxon>
        <taxon>Cantharellales</taxon>
        <taxon>Ceratobasidiaceae</taxon>
        <taxon>Rhizoctonia</taxon>
    </lineage>
</organism>
<feature type="compositionally biased region" description="Polar residues" evidence="1">
    <location>
        <begin position="283"/>
        <end position="293"/>
    </location>
</feature>
<proteinExistence type="predicted"/>
<comment type="caution">
    <text evidence="3">The sequence shown here is derived from an EMBL/GenBank/DDBJ whole genome shotgun (WGS) entry which is preliminary data.</text>
</comment>
<gene>
    <name evidence="3" type="ORF">RDB_LOCUS136235</name>
</gene>
<feature type="region of interest" description="Disordered" evidence="1">
    <location>
        <begin position="373"/>
        <end position="396"/>
    </location>
</feature>
<keyword evidence="2" id="KW-0812">Transmembrane</keyword>
<feature type="transmembrane region" description="Helical" evidence="2">
    <location>
        <begin position="53"/>
        <end position="74"/>
    </location>
</feature>
<feature type="region of interest" description="Disordered" evidence="1">
    <location>
        <begin position="169"/>
        <end position="190"/>
    </location>
</feature>